<protein>
    <submittedName>
        <fullName evidence="1">Uncharacterized protein</fullName>
    </submittedName>
</protein>
<dbReference type="PANTHER" id="PTHR47331:SF3">
    <property type="match status" value="1"/>
</dbReference>
<evidence type="ECO:0000313" key="2">
    <source>
        <dbReference type="Proteomes" id="UP000324091"/>
    </source>
</evidence>
<organism evidence="1 2">
    <name type="scientific">Takifugu flavidus</name>
    <name type="common">sansaifugu</name>
    <dbReference type="NCBI Taxonomy" id="433684"/>
    <lineage>
        <taxon>Eukaryota</taxon>
        <taxon>Metazoa</taxon>
        <taxon>Chordata</taxon>
        <taxon>Craniata</taxon>
        <taxon>Vertebrata</taxon>
        <taxon>Euteleostomi</taxon>
        <taxon>Actinopterygii</taxon>
        <taxon>Neopterygii</taxon>
        <taxon>Teleostei</taxon>
        <taxon>Neoteleostei</taxon>
        <taxon>Acanthomorphata</taxon>
        <taxon>Eupercaria</taxon>
        <taxon>Tetraodontiformes</taxon>
        <taxon>Tetradontoidea</taxon>
        <taxon>Tetraodontidae</taxon>
        <taxon>Takifugu</taxon>
    </lineage>
</organism>
<name>A0A5C6MEP7_9TELE</name>
<dbReference type="Pfam" id="PF05380">
    <property type="entry name" value="Peptidase_A17"/>
    <property type="match status" value="1"/>
</dbReference>
<accession>A0A5C6MEP7</accession>
<dbReference type="AlphaFoldDB" id="A0A5C6MEP7"/>
<dbReference type="EMBL" id="RHFK02000592">
    <property type="protein sequence ID" value="TWW53666.1"/>
    <property type="molecule type" value="Genomic_DNA"/>
</dbReference>
<keyword evidence="2" id="KW-1185">Reference proteome</keyword>
<sequence>MKKKLQRNQTFKDDYVMNDMISKGYAVKVPNEDLKRSDGKTGGFRLTEWMTNNQTVLSSFLQEDRATEVKTLDFEQESLAMERALGVLWCIRADQFKFHVNIQQRPLTRRGILAMMSSVYDPLGMLSPVVLPAKNILQELCRLRTGWDDAVPDHLAQHWSRWMEELQQLTNFGVDRCFTPPEFGATAEAQLHHFSDASETGYGVVTYLVQKNSSNQMPPQQSGKCCLAVLSVEDNMVHQAHK</sequence>
<dbReference type="InterPro" id="IPR008042">
    <property type="entry name" value="Retrotrans_Pao"/>
</dbReference>
<evidence type="ECO:0000313" key="1">
    <source>
        <dbReference type="EMBL" id="TWW53666.1"/>
    </source>
</evidence>
<dbReference type="Proteomes" id="UP000324091">
    <property type="component" value="Unassembled WGS sequence"/>
</dbReference>
<proteinExistence type="predicted"/>
<dbReference type="PANTHER" id="PTHR47331">
    <property type="entry name" value="PHD-TYPE DOMAIN-CONTAINING PROTEIN"/>
    <property type="match status" value="1"/>
</dbReference>
<gene>
    <name evidence="1" type="ORF">D4764_0186590</name>
</gene>
<comment type="caution">
    <text evidence="1">The sequence shown here is derived from an EMBL/GenBank/DDBJ whole genome shotgun (WGS) entry which is preliminary data.</text>
</comment>
<reference evidence="1 2" key="1">
    <citation type="submission" date="2019-04" db="EMBL/GenBank/DDBJ databases">
        <title>Chromosome genome assembly for Takifugu flavidus.</title>
        <authorList>
            <person name="Xiao S."/>
        </authorList>
    </citation>
    <scope>NUCLEOTIDE SEQUENCE [LARGE SCALE GENOMIC DNA]</scope>
    <source>
        <strain evidence="1">HTHZ2018</strain>
        <tissue evidence="1">Muscle</tissue>
    </source>
</reference>